<dbReference type="InterPro" id="IPR025174">
    <property type="entry name" value="DUF3933"/>
</dbReference>
<dbReference type="Pfam" id="PF13069">
    <property type="entry name" value="DUF3933"/>
    <property type="match status" value="1"/>
</dbReference>
<dbReference type="EMBL" id="AE016879">
    <property type="protein sequence ID" value="AAP25882.1"/>
    <property type="molecule type" value="Genomic_DNA"/>
</dbReference>
<evidence type="ECO:0000313" key="2">
    <source>
        <dbReference type="Proteomes" id="UP000000427"/>
    </source>
</evidence>
<proteinExistence type="predicted"/>
<evidence type="ECO:0000313" key="1">
    <source>
        <dbReference type="EMBL" id="AAP25882.1"/>
    </source>
</evidence>
<dbReference type="RefSeq" id="WP_000816380.1">
    <property type="nucleotide sequence ID" value="NZ_AP014833.1"/>
</dbReference>
<dbReference type="GeneID" id="45021912"/>
<evidence type="ECO:0008006" key="3">
    <source>
        <dbReference type="Google" id="ProtNLM"/>
    </source>
</evidence>
<dbReference type="OMA" id="NRYTVIA"/>
<dbReference type="KEGG" id="banh:HYU01_09970"/>
<dbReference type="Proteomes" id="UP000000427">
    <property type="component" value="Chromosome"/>
</dbReference>
<reference evidence="1 2" key="1">
    <citation type="journal article" date="2003" name="Nature">
        <title>The genome sequence of Bacillus anthracis Ames and comparison to closely related bacteria.</title>
        <authorList>
            <person name="Read T.D."/>
            <person name="Peterson S.N."/>
            <person name="Tourasse N."/>
            <person name="Baillie L.W."/>
            <person name="Paulsen I.T."/>
            <person name="Nelson K.E."/>
            <person name="Tettelin H."/>
            <person name="Fouts D.E."/>
            <person name="Eisen J.A."/>
            <person name="Gill S.R."/>
            <person name="Holtzapple E.K."/>
            <person name="Okstad O.A."/>
            <person name="Helgason E."/>
            <person name="Rilstone J."/>
            <person name="Wu M."/>
            <person name="Kolonay J.F."/>
            <person name="Beanan M.J."/>
            <person name="Dodson R.J."/>
            <person name="Brinkac L.M."/>
            <person name="Gwinn M."/>
            <person name="DeBoy R.T."/>
            <person name="Madpu R."/>
            <person name="Daugherty S.C."/>
            <person name="Durkin A.S."/>
            <person name="Haft D.H."/>
            <person name="Nelson W.C."/>
            <person name="Peterson J.D."/>
            <person name="Pop M."/>
            <person name="Khouri H.M."/>
            <person name="Radune D."/>
            <person name="Benton J.L."/>
            <person name="Mahamoud Y."/>
            <person name="Jiang L."/>
            <person name="Hance I.R."/>
            <person name="Weidman J.F."/>
            <person name="Berry K.J."/>
            <person name="Plaut R.D."/>
            <person name="Wolf A.M."/>
            <person name="Watkins K.L."/>
            <person name="Nierman W.C."/>
            <person name="Hazen A."/>
            <person name="Cline R."/>
            <person name="Redmond C."/>
            <person name="Thwaite J.E."/>
            <person name="White O."/>
            <person name="Salzberg S.L."/>
            <person name="Thomason B."/>
            <person name="Friedlander A.M."/>
            <person name="Koehler T.M."/>
            <person name="Hanna P.C."/>
            <person name="Kolsto A.B."/>
            <person name="Fraser C.M."/>
        </authorList>
    </citation>
    <scope>NUCLEOTIDE SEQUENCE [LARGE SCALE GENOMIC DNA]</scope>
    <source>
        <strain evidence="2">Ames / isolate Porton</strain>
    </source>
</reference>
<sequence>MKQYVICQIINGEKYLAAYAETKQEAIEKAELLGLRTGNRYTVITAEEADGLTYNKLRRK</sequence>
<organism evidence="1 2">
    <name type="scientific">Bacillus anthracis</name>
    <name type="common">anthrax bacterium</name>
    <dbReference type="NCBI Taxonomy" id="1392"/>
    <lineage>
        <taxon>Bacteria</taxon>
        <taxon>Bacillati</taxon>
        <taxon>Bacillota</taxon>
        <taxon>Bacilli</taxon>
        <taxon>Bacillales</taxon>
        <taxon>Bacillaceae</taxon>
        <taxon>Bacillus</taxon>
        <taxon>Bacillus cereus group</taxon>
    </lineage>
</organism>
<accession>A0A6H3ADD9</accession>
<protein>
    <recommendedName>
        <fullName evidence="3">DUF3933 domain-containing protein</fullName>
    </recommendedName>
</protein>
<dbReference type="AlphaFoldDB" id="A0A6H3ADD9"/>
<name>A0A6H3ADD9_BACAN</name>
<gene>
    <name evidence="1" type="ordered locus">BA_1991</name>
</gene>
<dbReference type="KEGG" id="ban:BA_1991"/>